<protein>
    <submittedName>
        <fullName evidence="1">Uncharacterized protein</fullName>
    </submittedName>
</protein>
<sequence length="237" mass="27381">MTSVMVWFHVVHDNGRPFLKNLLDDHTVVFSLSKAVSLLRSSPVTEIRPIPSVLRDEIGNRPITIFPWALFKVFSEKLNSVPMFVPQPYQAYTAFLDLQTTLHLEKGDTVPEFVLFDWMRINDMHHLMDVPYTWLIFCKWYDARRYEKQLYLVRRGTQRFQDIQPFEKTTARFEEWIVLPSEQKKVTIQCNLNKINSWKAGQCCISIASANNGGCFGIRAGCRFSGSSGCLEKSSFG</sequence>
<proteinExistence type="predicted"/>
<comment type="caution">
    <text evidence="1">The sequence shown here is derived from an EMBL/GenBank/DDBJ whole genome shotgun (WGS) entry which is preliminary data.</text>
</comment>
<accession>A0A7C4MM52</accession>
<dbReference type="EMBL" id="DSUH01000108">
    <property type="protein sequence ID" value="HGU32163.1"/>
    <property type="molecule type" value="Genomic_DNA"/>
</dbReference>
<name>A0A7C4MM52_9BACT</name>
<gene>
    <name evidence="1" type="ORF">ENS29_04830</name>
</gene>
<reference evidence="1" key="1">
    <citation type="journal article" date="2020" name="mSystems">
        <title>Genome- and Community-Level Interaction Insights into Carbon Utilization and Element Cycling Functions of Hydrothermarchaeota in Hydrothermal Sediment.</title>
        <authorList>
            <person name="Zhou Z."/>
            <person name="Liu Y."/>
            <person name="Xu W."/>
            <person name="Pan J."/>
            <person name="Luo Z.H."/>
            <person name="Li M."/>
        </authorList>
    </citation>
    <scope>NUCLEOTIDE SEQUENCE [LARGE SCALE GENOMIC DNA]</scope>
    <source>
        <strain evidence="1">SpSt-477</strain>
    </source>
</reference>
<evidence type="ECO:0000313" key="1">
    <source>
        <dbReference type="EMBL" id="HGU32163.1"/>
    </source>
</evidence>
<dbReference type="AlphaFoldDB" id="A0A7C4MM52"/>
<organism evidence="1">
    <name type="scientific">Desulfatirhabdium butyrativorans</name>
    <dbReference type="NCBI Taxonomy" id="340467"/>
    <lineage>
        <taxon>Bacteria</taxon>
        <taxon>Pseudomonadati</taxon>
        <taxon>Thermodesulfobacteriota</taxon>
        <taxon>Desulfobacteria</taxon>
        <taxon>Desulfobacterales</taxon>
        <taxon>Desulfatirhabdiaceae</taxon>
        <taxon>Desulfatirhabdium</taxon>
    </lineage>
</organism>